<dbReference type="SUPFAM" id="SSF46785">
    <property type="entry name" value="Winged helix' DNA-binding domain"/>
    <property type="match status" value="1"/>
</dbReference>
<name>A0A0F8ZW20_9ZZZZ</name>
<reference evidence="1" key="1">
    <citation type="journal article" date="2015" name="Nature">
        <title>Complex archaea that bridge the gap between prokaryotes and eukaryotes.</title>
        <authorList>
            <person name="Spang A."/>
            <person name="Saw J.H."/>
            <person name="Jorgensen S.L."/>
            <person name="Zaremba-Niedzwiedzka K."/>
            <person name="Martijn J."/>
            <person name="Lind A.E."/>
            <person name="van Eijk R."/>
            <person name="Schleper C."/>
            <person name="Guy L."/>
            <person name="Ettema T.J."/>
        </authorList>
    </citation>
    <scope>NUCLEOTIDE SEQUENCE</scope>
</reference>
<dbReference type="AlphaFoldDB" id="A0A0F8ZW20"/>
<gene>
    <name evidence="1" type="ORF">LCGC14_2646630</name>
</gene>
<accession>A0A0F8ZW20</accession>
<dbReference type="EMBL" id="LAZR01045781">
    <property type="protein sequence ID" value="KKK98053.1"/>
    <property type="molecule type" value="Genomic_DNA"/>
</dbReference>
<dbReference type="InterPro" id="IPR036390">
    <property type="entry name" value="WH_DNA-bd_sf"/>
</dbReference>
<organism evidence="1">
    <name type="scientific">marine sediment metagenome</name>
    <dbReference type="NCBI Taxonomy" id="412755"/>
    <lineage>
        <taxon>unclassified sequences</taxon>
        <taxon>metagenomes</taxon>
        <taxon>ecological metagenomes</taxon>
    </lineage>
</organism>
<protein>
    <submittedName>
        <fullName evidence="1">Uncharacterized protein</fullName>
    </submittedName>
</protein>
<evidence type="ECO:0000313" key="1">
    <source>
        <dbReference type="EMBL" id="KKK98053.1"/>
    </source>
</evidence>
<proteinExistence type="predicted"/>
<comment type="caution">
    <text evidence="1">The sequence shown here is derived from an EMBL/GenBank/DDBJ whole genome shotgun (WGS) entry which is preliminary data.</text>
</comment>
<sequence length="65" mass="7705">MKPETLERLKKEAVKILKRGQKSLTEIANMLGRNHYVVQEVLDSLEGDRKIEKITIKRFTFYELK</sequence>